<evidence type="ECO:0000256" key="5">
    <source>
        <dbReference type="ARBA" id="ARBA00022989"/>
    </source>
</evidence>
<evidence type="ECO:0000313" key="10">
    <source>
        <dbReference type="Proteomes" id="UP000198749"/>
    </source>
</evidence>
<dbReference type="SUPFAM" id="SSF116726">
    <property type="entry name" value="TrkA C-terminal domain-like"/>
    <property type="match status" value="2"/>
</dbReference>
<evidence type="ECO:0000256" key="7">
    <source>
        <dbReference type="SAM" id="Phobius"/>
    </source>
</evidence>
<dbReference type="InterPro" id="IPR051679">
    <property type="entry name" value="DASS-Related_Transporters"/>
</dbReference>
<feature type="domain" description="RCK C-terminal" evidence="8">
    <location>
        <begin position="304"/>
        <end position="388"/>
    </location>
</feature>
<feature type="transmembrane region" description="Helical" evidence="7">
    <location>
        <begin position="184"/>
        <end position="208"/>
    </location>
</feature>
<accession>A0A1H9LTQ6</accession>
<dbReference type="Pfam" id="PF02080">
    <property type="entry name" value="TrkA_C"/>
    <property type="match status" value="1"/>
</dbReference>
<feature type="transmembrane region" description="Helical" evidence="7">
    <location>
        <begin position="412"/>
        <end position="439"/>
    </location>
</feature>
<dbReference type="Proteomes" id="UP000198749">
    <property type="component" value="Unassembled WGS sequence"/>
</dbReference>
<feature type="transmembrane region" description="Helical" evidence="7">
    <location>
        <begin position="451"/>
        <end position="471"/>
    </location>
</feature>
<dbReference type="InterPro" id="IPR031312">
    <property type="entry name" value="Na/sul_symport_CS"/>
</dbReference>
<reference evidence="10" key="1">
    <citation type="submission" date="2016-10" db="EMBL/GenBank/DDBJ databases">
        <authorList>
            <person name="Varghese N."/>
            <person name="Submissions S."/>
        </authorList>
    </citation>
    <scope>NUCLEOTIDE SEQUENCE [LARGE SCALE GENOMIC DNA]</scope>
    <source>
        <strain evidence="10">DSM 18887</strain>
    </source>
</reference>
<name>A0A1H9LTQ6_9GAMM</name>
<evidence type="ECO:0000256" key="4">
    <source>
        <dbReference type="ARBA" id="ARBA00022737"/>
    </source>
</evidence>
<dbReference type="PANTHER" id="PTHR43652:SF2">
    <property type="entry name" value="BASIC AMINO ACID ANTIPORTER YFCC-RELATED"/>
    <property type="match status" value="1"/>
</dbReference>
<dbReference type="InterPro" id="IPR036721">
    <property type="entry name" value="RCK_C_sf"/>
</dbReference>
<feature type="transmembrane region" description="Helical" evidence="7">
    <location>
        <begin position="105"/>
        <end position="129"/>
    </location>
</feature>
<dbReference type="PANTHER" id="PTHR43652">
    <property type="entry name" value="BASIC AMINO ACID ANTIPORTER YFCC-RELATED"/>
    <property type="match status" value="1"/>
</dbReference>
<dbReference type="STRING" id="355243.SAMN03080615_04094"/>
<feature type="transmembrane region" description="Helical" evidence="7">
    <location>
        <begin position="531"/>
        <end position="554"/>
    </location>
</feature>
<evidence type="ECO:0000256" key="2">
    <source>
        <dbReference type="ARBA" id="ARBA00022448"/>
    </source>
</evidence>
<proteinExistence type="predicted"/>
<evidence type="ECO:0000259" key="8">
    <source>
        <dbReference type="PROSITE" id="PS51202"/>
    </source>
</evidence>
<protein>
    <submittedName>
        <fullName evidence="9">Di-and tricarboxylate transporter</fullName>
    </submittedName>
</protein>
<keyword evidence="2" id="KW-0813">Transport</keyword>
<dbReference type="AlphaFoldDB" id="A0A1H9LTQ6"/>
<dbReference type="PROSITE" id="PS01271">
    <property type="entry name" value="NA_SULFATE"/>
    <property type="match status" value="1"/>
</dbReference>
<dbReference type="RefSeq" id="WP_245756643.1">
    <property type="nucleotide sequence ID" value="NZ_FOGB01000019.1"/>
</dbReference>
<dbReference type="GO" id="GO:0006813">
    <property type="term" value="P:potassium ion transport"/>
    <property type="evidence" value="ECO:0007669"/>
    <property type="project" value="InterPro"/>
</dbReference>
<feature type="domain" description="RCK C-terminal" evidence="8">
    <location>
        <begin position="213"/>
        <end position="297"/>
    </location>
</feature>
<gene>
    <name evidence="9" type="ORF">SAMN03080615_04094</name>
</gene>
<sequence length="596" mass="63602">MARTKSQNMDFSAGLTLILLVTVLLLLVFSHIAADMILMAAMGVLIVSKVLTPTEALAGFSNPGVITIAAFYVIAAGLKETGAVRWIGQLLLGSPESEKRALSRVILPSALLSAFMNNTAVVAMFIPAVQDWARRIRIPVSKLLLPLSYAAILGGTCTLIGTSTNLVVDGLLQAKTGVALGMFDLAWVGVPVLLIAGGLIVLLAPLVLPDRKGVVEQLESAREYVVELLVSPGGPIVGKTVAQAGLRQLTYGYLVDIKRRGQLLTAVSPDVELEANDVLVFIGAPESAHELRGVRGLVPPHGDLGKLDIAVQERCLVEAVVGPEFFGLDQTIRESRFRSRFRAAILSVCRQGHRLDGKIGDIRLQMGDTLLMEASDDFVSQYRSRRDFLLVSALNESTPPDFDKAPVAIGTLLLMVLASAAGLVSILEASIMAAGMMLASRCVSVSRARRNVDLSVLIVIASSFALGAAMVKTGNARLIAEGLLFSDAITPWQALILMYLITVLVTELITNNAAAVLMFPVAMSLAEQLGVSYMPFVIAIMFAASASFITPLGYQTNLMVYGPGGYRFTDYARLGIPLSMTAGVVSLILIPLIWPF</sequence>
<keyword evidence="6 7" id="KW-0472">Membrane</keyword>
<keyword evidence="5 7" id="KW-1133">Transmembrane helix</keyword>
<organism evidence="9 10">
    <name type="scientific">Amphritea atlantica</name>
    <dbReference type="NCBI Taxonomy" id="355243"/>
    <lineage>
        <taxon>Bacteria</taxon>
        <taxon>Pseudomonadati</taxon>
        <taxon>Pseudomonadota</taxon>
        <taxon>Gammaproteobacteria</taxon>
        <taxon>Oceanospirillales</taxon>
        <taxon>Oceanospirillaceae</taxon>
        <taxon>Amphritea</taxon>
    </lineage>
</organism>
<keyword evidence="3 7" id="KW-0812">Transmembrane</keyword>
<keyword evidence="10" id="KW-1185">Reference proteome</keyword>
<evidence type="ECO:0000256" key="1">
    <source>
        <dbReference type="ARBA" id="ARBA00004141"/>
    </source>
</evidence>
<dbReference type="GO" id="GO:0008324">
    <property type="term" value="F:monoatomic cation transmembrane transporter activity"/>
    <property type="evidence" value="ECO:0007669"/>
    <property type="project" value="InterPro"/>
</dbReference>
<feature type="transmembrane region" description="Helical" evidence="7">
    <location>
        <begin position="491"/>
        <end position="519"/>
    </location>
</feature>
<dbReference type="Gene3D" id="3.30.70.1450">
    <property type="entry name" value="Regulator of K+ conductance, C-terminal domain"/>
    <property type="match status" value="2"/>
</dbReference>
<feature type="transmembrane region" description="Helical" evidence="7">
    <location>
        <begin position="574"/>
        <end position="594"/>
    </location>
</feature>
<dbReference type="Pfam" id="PF03600">
    <property type="entry name" value="CitMHS"/>
    <property type="match status" value="1"/>
</dbReference>
<feature type="transmembrane region" description="Helical" evidence="7">
    <location>
        <begin position="149"/>
        <end position="172"/>
    </location>
</feature>
<dbReference type="InterPro" id="IPR004680">
    <property type="entry name" value="Cit_transptr-like_dom"/>
</dbReference>
<dbReference type="InterPro" id="IPR006037">
    <property type="entry name" value="RCK_C"/>
</dbReference>
<feature type="transmembrane region" description="Helical" evidence="7">
    <location>
        <begin position="58"/>
        <end position="78"/>
    </location>
</feature>
<evidence type="ECO:0000256" key="3">
    <source>
        <dbReference type="ARBA" id="ARBA00022692"/>
    </source>
</evidence>
<evidence type="ECO:0000256" key="6">
    <source>
        <dbReference type="ARBA" id="ARBA00023136"/>
    </source>
</evidence>
<evidence type="ECO:0000313" key="9">
    <source>
        <dbReference type="EMBL" id="SER14804.1"/>
    </source>
</evidence>
<keyword evidence="4" id="KW-0677">Repeat</keyword>
<dbReference type="EMBL" id="FOGB01000019">
    <property type="protein sequence ID" value="SER14804.1"/>
    <property type="molecule type" value="Genomic_DNA"/>
</dbReference>
<dbReference type="GO" id="GO:0005886">
    <property type="term" value="C:plasma membrane"/>
    <property type="evidence" value="ECO:0007669"/>
    <property type="project" value="TreeGrafter"/>
</dbReference>
<dbReference type="PROSITE" id="PS51202">
    <property type="entry name" value="RCK_C"/>
    <property type="match status" value="2"/>
</dbReference>
<comment type="subcellular location">
    <subcellularLocation>
        <location evidence="1">Membrane</location>
        <topology evidence="1">Multi-pass membrane protein</topology>
    </subcellularLocation>
</comment>